<feature type="domain" description="FHA" evidence="8">
    <location>
        <begin position="229"/>
        <end position="283"/>
    </location>
</feature>
<comment type="subcellular location">
    <subcellularLocation>
        <location evidence="1">Membrane</location>
        <topology evidence="1">Multi-pass membrane protein</topology>
    </subcellularLocation>
</comment>
<dbReference type="CDD" id="cd00060">
    <property type="entry name" value="FHA"/>
    <property type="match status" value="1"/>
</dbReference>
<feature type="compositionally biased region" description="Basic and acidic residues" evidence="6">
    <location>
        <begin position="168"/>
        <end position="180"/>
    </location>
</feature>
<evidence type="ECO:0000256" key="2">
    <source>
        <dbReference type="ARBA" id="ARBA00022553"/>
    </source>
</evidence>
<dbReference type="GO" id="GO:0016020">
    <property type="term" value="C:membrane"/>
    <property type="evidence" value="ECO:0007669"/>
    <property type="project" value="UniProtKB-SubCell"/>
</dbReference>
<feature type="region of interest" description="Disordered" evidence="6">
    <location>
        <begin position="165"/>
        <end position="205"/>
    </location>
</feature>
<dbReference type="PROSITE" id="PS50006">
    <property type="entry name" value="FHA_DOMAIN"/>
    <property type="match status" value="1"/>
</dbReference>
<feature type="compositionally biased region" description="Low complexity" evidence="6">
    <location>
        <begin position="318"/>
        <end position="338"/>
    </location>
</feature>
<keyword evidence="5 7" id="KW-0472">Membrane</keyword>
<dbReference type="Pfam" id="PF06271">
    <property type="entry name" value="RDD"/>
    <property type="match status" value="1"/>
</dbReference>
<name>A0A251YXF7_9MICO</name>
<evidence type="ECO:0000256" key="6">
    <source>
        <dbReference type="SAM" id="MobiDB-lite"/>
    </source>
</evidence>
<protein>
    <submittedName>
        <fullName evidence="9">RDD family protein</fullName>
    </submittedName>
</protein>
<dbReference type="RefSeq" id="WP_086516173.1">
    <property type="nucleotide sequence ID" value="NZ_MDJY01000006.1"/>
</dbReference>
<comment type="caution">
    <text evidence="9">The sequence shown here is derived from an EMBL/GenBank/DDBJ whole genome shotgun (WGS) entry which is preliminary data.</text>
</comment>
<dbReference type="SUPFAM" id="SSF49879">
    <property type="entry name" value="SMAD/FHA domain"/>
    <property type="match status" value="1"/>
</dbReference>
<evidence type="ECO:0000256" key="3">
    <source>
        <dbReference type="ARBA" id="ARBA00022692"/>
    </source>
</evidence>
<accession>A0A251YXF7</accession>
<evidence type="ECO:0000313" key="9">
    <source>
        <dbReference type="EMBL" id="OUE28859.1"/>
    </source>
</evidence>
<evidence type="ECO:0000256" key="5">
    <source>
        <dbReference type="ARBA" id="ARBA00023136"/>
    </source>
</evidence>
<dbReference type="InterPro" id="IPR000253">
    <property type="entry name" value="FHA_dom"/>
</dbReference>
<dbReference type="InterPro" id="IPR010432">
    <property type="entry name" value="RDD"/>
</dbReference>
<dbReference type="Pfam" id="PF00498">
    <property type="entry name" value="FHA"/>
    <property type="match status" value="1"/>
</dbReference>
<reference evidence="9 10" key="1">
    <citation type="submission" date="2016-08" db="EMBL/GenBank/DDBJ databases">
        <title>Genome sequence of Clavibacter michiganensis spp strain CFBP8017.</title>
        <authorList>
            <person name="Thapa S.P."/>
            <person name="Coaker G."/>
            <person name="Jacques M.-A."/>
        </authorList>
    </citation>
    <scope>NUCLEOTIDE SEQUENCE [LARGE SCALE GENOMIC DNA]</scope>
    <source>
        <strain evidence="9">CFBP8017</strain>
    </source>
</reference>
<keyword evidence="3 7" id="KW-0812">Transmembrane</keyword>
<feature type="transmembrane region" description="Helical" evidence="7">
    <location>
        <begin position="63"/>
        <end position="82"/>
    </location>
</feature>
<keyword evidence="2" id="KW-0597">Phosphoprotein</keyword>
<dbReference type="AlphaFoldDB" id="A0A251YXF7"/>
<evidence type="ECO:0000256" key="7">
    <source>
        <dbReference type="SAM" id="Phobius"/>
    </source>
</evidence>
<dbReference type="InterPro" id="IPR008984">
    <property type="entry name" value="SMAD_FHA_dom_sf"/>
</dbReference>
<feature type="region of interest" description="Disordered" evidence="6">
    <location>
        <begin position="318"/>
        <end position="351"/>
    </location>
</feature>
<proteinExistence type="predicted"/>
<dbReference type="Gene3D" id="2.60.200.20">
    <property type="match status" value="1"/>
</dbReference>
<evidence type="ECO:0000256" key="1">
    <source>
        <dbReference type="ARBA" id="ARBA00004141"/>
    </source>
</evidence>
<dbReference type="EMBL" id="MDJY01000006">
    <property type="protein sequence ID" value="OUE28859.1"/>
    <property type="molecule type" value="Genomic_DNA"/>
</dbReference>
<evidence type="ECO:0000259" key="8">
    <source>
        <dbReference type="PROSITE" id="PS50006"/>
    </source>
</evidence>
<evidence type="ECO:0000256" key="4">
    <source>
        <dbReference type="ARBA" id="ARBA00022989"/>
    </source>
</evidence>
<gene>
    <name evidence="9" type="ORF">BFL36_01190</name>
</gene>
<evidence type="ECO:0000313" key="10">
    <source>
        <dbReference type="Proteomes" id="UP000195011"/>
    </source>
</evidence>
<sequence length="351" mass="36202">MPHALLGSATCARCGSRTGATQARCARCLSPRLDAAPGTATGPYQGMLVGVVPASAGRRYTALVLDAAPLLMLVGAAAGAAGSRWPTGAVALMLLAPVAFVVANAVASLRSGQTLGRRVLRLRTVDDLSGAPLTAMDRLGRLPRGLRLRTTVTADLRAGRDPLGVAREPVDALGDDRDAADGATPGTDDPTRRARRRRAATPTRDEGLRSTAAALILDSGESVLVAAPIVVGRKPEAQVDGVVHDVHPWADLSRSVARTHARFSWSGSSMWITDLGSPSGTAIITPDGERRPLVARVPTAASIGWTVELGRRRLLIGPETPAATGADGAPGGAEATTTSPITNERTAPRAD</sequence>
<keyword evidence="4 7" id="KW-1133">Transmembrane helix</keyword>
<organism evidence="9 10">
    <name type="scientific">Clavibacter michiganensis</name>
    <dbReference type="NCBI Taxonomy" id="28447"/>
    <lineage>
        <taxon>Bacteria</taxon>
        <taxon>Bacillati</taxon>
        <taxon>Actinomycetota</taxon>
        <taxon>Actinomycetes</taxon>
        <taxon>Micrococcales</taxon>
        <taxon>Microbacteriaceae</taxon>
        <taxon>Clavibacter</taxon>
    </lineage>
</organism>
<dbReference type="Proteomes" id="UP000195011">
    <property type="component" value="Unassembled WGS sequence"/>
</dbReference>
<feature type="transmembrane region" description="Helical" evidence="7">
    <location>
        <begin position="88"/>
        <end position="109"/>
    </location>
</feature>